<accession>A0A6J1R1U9</accession>
<dbReference type="Proteomes" id="UP000504618">
    <property type="component" value="Unplaced"/>
</dbReference>
<dbReference type="GO" id="GO:0016491">
    <property type="term" value="F:oxidoreductase activity"/>
    <property type="evidence" value="ECO:0007669"/>
    <property type="project" value="InterPro"/>
</dbReference>
<protein>
    <submittedName>
        <fullName evidence="2">Uncharacterized protein LOC112464995 isoform X2</fullName>
    </submittedName>
</protein>
<evidence type="ECO:0000313" key="1">
    <source>
        <dbReference type="Proteomes" id="UP000504618"/>
    </source>
</evidence>
<keyword evidence="1" id="KW-1185">Reference proteome</keyword>
<dbReference type="RefSeq" id="XP_024888098.1">
    <property type="nucleotide sequence ID" value="XM_025032330.1"/>
</dbReference>
<gene>
    <name evidence="2" type="primary">LOC112464995</name>
</gene>
<dbReference type="Gene3D" id="3.40.605.10">
    <property type="entry name" value="Aldehyde Dehydrogenase, Chain A, domain 1"/>
    <property type="match status" value="1"/>
</dbReference>
<proteinExistence type="predicted"/>
<dbReference type="GeneID" id="112464995"/>
<name>A0A6J1R1U9_9HYME</name>
<dbReference type="SUPFAM" id="SSF53720">
    <property type="entry name" value="ALDH-like"/>
    <property type="match status" value="1"/>
</dbReference>
<dbReference type="AlphaFoldDB" id="A0A6J1R1U9"/>
<reference evidence="2" key="1">
    <citation type="submission" date="2025-08" db="UniProtKB">
        <authorList>
            <consortium name="RefSeq"/>
        </authorList>
    </citation>
    <scope>IDENTIFICATION</scope>
    <source>
        <tissue evidence="2">Whole body</tissue>
    </source>
</reference>
<sequence length="429" mass="50345">MRERIKTIKRCYKALQYEINKQEALKKISTLHYELKFKDTNHFSDRFLQTASIIKKNLTVFKSACDHVDIVTIILDFLHTIGVKFMFDDEYTFDEIIIICIMDFVCEEPEISSFLKAALINNSRLEQADNEYEVLISNCFYEMIVLEDSDLYAVISYLRITPSFLLKIKKIYVQESIKQKFVWLLKKYFQGFYTYTDLPISTFHTKKELYSFPSYLQSLYSINMVSIWSEDITAAKVLATTLRRDITFINAHFEFCPNITFSWKCLTSTFDFCQYFDMLKDKDENKIDPNKYTGLCYDLFYDGLWQKPVKDTYWIHNGNTYANATKEDVMLCVESSAEASKSWSILPFVSRKKVLENLASTLECNGKFLLADTVLKWLKSSNINNTLKCQDERLELTNFRGSKNVVQAHHHLFLLSLCEDSDCIRVLLF</sequence>
<dbReference type="InterPro" id="IPR016162">
    <property type="entry name" value="Ald_DH_N"/>
</dbReference>
<organism evidence="1 2">
    <name type="scientific">Temnothorax curvispinosus</name>
    <dbReference type="NCBI Taxonomy" id="300111"/>
    <lineage>
        <taxon>Eukaryota</taxon>
        <taxon>Metazoa</taxon>
        <taxon>Ecdysozoa</taxon>
        <taxon>Arthropoda</taxon>
        <taxon>Hexapoda</taxon>
        <taxon>Insecta</taxon>
        <taxon>Pterygota</taxon>
        <taxon>Neoptera</taxon>
        <taxon>Endopterygota</taxon>
        <taxon>Hymenoptera</taxon>
        <taxon>Apocrita</taxon>
        <taxon>Aculeata</taxon>
        <taxon>Formicoidea</taxon>
        <taxon>Formicidae</taxon>
        <taxon>Myrmicinae</taxon>
        <taxon>Temnothorax</taxon>
    </lineage>
</organism>
<dbReference type="InterPro" id="IPR016161">
    <property type="entry name" value="Ald_DH/histidinol_DH"/>
</dbReference>
<evidence type="ECO:0000313" key="2">
    <source>
        <dbReference type="RefSeq" id="XP_024888098.1"/>
    </source>
</evidence>